<gene>
    <name evidence="1" type="ORF">N0F65_000228</name>
</gene>
<keyword evidence="2" id="KW-1185">Reference proteome</keyword>
<evidence type="ECO:0000313" key="1">
    <source>
        <dbReference type="EMBL" id="DAZ92444.1"/>
    </source>
</evidence>
<protein>
    <submittedName>
        <fullName evidence="1">Uncharacterized protein</fullName>
    </submittedName>
</protein>
<evidence type="ECO:0000313" key="2">
    <source>
        <dbReference type="Proteomes" id="UP001146120"/>
    </source>
</evidence>
<dbReference type="Proteomes" id="UP001146120">
    <property type="component" value="Unassembled WGS sequence"/>
</dbReference>
<comment type="caution">
    <text evidence="1">The sequence shown here is derived from an EMBL/GenBank/DDBJ whole genome shotgun (WGS) entry which is preliminary data.</text>
</comment>
<dbReference type="AlphaFoldDB" id="A0AAV2YI87"/>
<dbReference type="EMBL" id="DAKRPA010000436">
    <property type="protein sequence ID" value="DAZ92444.1"/>
    <property type="molecule type" value="Genomic_DNA"/>
</dbReference>
<name>A0AAV2YI87_9STRA</name>
<organism evidence="1 2">
    <name type="scientific">Lagenidium giganteum</name>
    <dbReference type="NCBI Taxonomy" id="4803"/>
    <lineage>
        <taxon>Eukaryota</taxon>
        <taxon>Sar</taxon>
        <taxon>Stramenopiles</taxon>
        <taxon>Oomycota</taxon>
        <taxon>Peronosporomycetes</taxon>
        <taxon>Pythiales</taxon>
        <taxon>Pythiaceae</taxon>
    </lineage>
</organism>
<reference evidence="1" key="2">
    <citation type="journal article" date="2023" name="Microbiol Resour">
        <title>Decontamination and Annotation of the Draft Genome Sequence of the Oomycete Lagenidium giganteum ARSEF 373.</title>
        <authorList>
            <person name="Morgan W.R."/>
            <person name="Tartar A."/>
        </authorList>
    </citation>
    <scope>NUCLEOTIDE SEQUENCE</scope>
    <source>
        <strain evidence="1">ARSEF 373</strain>
    </source>
</reference>
<sequence length="84" mass="9697">MCVKREYLCRPRAPTRATSMSSEQWLASARENPEQYFDEDGELNVHVFRPSDFEEFLLAKVNDSTQMIKASTLTGFRSAVKDVY</sequence>
<proteinExistence type="predicted"/>
<accession>A0AAV2YI87</accession>
<reference evidence="1" key="1">
    <citation type="submission" date="2022-11" db="EMBL/GenBank/DDBJ databases">
        <authorList>
            <person name="Morgan W.R."/>
            <person name="Tartar A."/>
        </authorList>
    </citation>
    <scope>NUCLEOTIDE SEQUENCE</scope>
    <source>
        <strain evidence="1">ARSEF 373</strain>
    </source>
</reference>